<dbReference type="InterPro" id="IPR016187">
    <property type="entry name" value="CTDL_fold"/>
</dbReference>
<dbReference type="CDD" id="cd00037">
    <property type="entry name" value="CLECT"/>
    <property type="match status" value="1"/>
</dbReference>
<dbReference type="Gene3D" id="3.10.100.10">
    <property type="entry name" value="Mannose-Binding Protein A, subunit A"/>
    <property type="match status" value="1"/>
</dbReference>
<evidence type="ECO:0000259" key="1">
    <source>
        <dbReference type="PROSITE" id="PS50041"/>
    </source>
</evidence>
<dbReference type="InterPro" id="IPR016186">
    <property type="entry name" value="C-type_lectin-like/link_sf"/>
</dbReference>
<organism evidence="2 3">
    <name type="scientific">Drosophila suzukii</name>
    <name type="common">Spotted-wing drosophila fruit fly</name>
    <dbReference type="NCBI Taxonomy" id="28584"/>
    <lineage>
        <taxon>Eukaryota</taxon>
        <taxon>Metazoa</taxon>
        <taxon>Ecdysozoa</taxon>
        <taxon>Arthropoda</taxon>
        <taxon>Hexapoda</taxon>
        <taxon>Insecta</taxon>
        <taxon>Pterygota</taxon>
        <taxon>Neoptera</taxon>
        <taxon>Endopterygota</taxon>
        <taxon>Diptera</taxon>
        <taxon>Brachycera</taxon>
        <taxon>Muscomorpha</taxon>
        <taxon>Ephydroidea</taxon>
        <taxon>Drosophilidae</taxon>
        <taxon>Drosophila</taxon>
        <taxon>Sophophora</taxon>
    </lineage>
</organism>
<feature type="domain" description="C-type lectin" evidence="1">
    <location>
        <begin position="3"/>
        <end position="138"/>
    </location>
</feature>
<dbReference type="Pfam" id="PF00059">
    <property type="entry name" value="Lectin_C"/>
    <property type="match status" value="1"/>
</dbReference>
<gene>
    <name evidence="3" type="primary">LOC108021579</name>
</gene>
<evidence type="ECO:0000313" key="3">
    <source>
        <dbReference type="RefSeq" id="XP_065721011.2"/>
    </source>
</evidence>
<dbReference type="InterPro" id="IPR001304">
    <property type="entry name" value="C-type_lectin-like"/>
</dbReference>
<dbReference type="AlphaFoldDB" id="A0AB40DE32"/>
<reference evidence="3" key="2">
    <citation type="submission" date="2025-08" db="UniProtKB">
        <authorList>
            <consortium name="RefSeq"/>
        </authorList>
    </citation>
    <scope>IDENTIFICATION</scope>
</reference>
<accession>A0AB40DE32</accession>
<name>A0AB40DE32_DROSZ</name>
<proteinExistence type="predicted"/>
<protein>
    <recommendedName>
        <fullName evidence="1">C-type lectin domain-containing protein</fullName>
    </recommendedName>
</protein>
<dbReference type="PROSITE" id="PS50041">
    <property type="entry name" value="C_TYPE_LECTIN_2"/>
    <property type="match status" value="1"/>
</dbReference>
<dbReference type="GeneID" id="108021579"/>
<sequence>MVYKNRAFSVPVTMDWMHANFGCETIDPQARLVTVRSSQEMRLISDYMRYRAHVQTHSIFWSGGHRGRLSDPKDVDHKTLIDFYWHQDAYPMNFTNFAAAKQPNRKFENGFCVYLEFTGEELVMGVEKCDKKIAYVCELN</sequence>
<keyword evidence="2" id="KW-1185">Reference proteome</keyword>
<dbReference type="RefSeq" id="XP_065721011.2">
    <property type="nucleotide sequence ID" value="XM_065864939.2"/>
</dbReference>
<evidence type="ECO:0000313" key="2">
    <source>
        <dbReference type="Proteomes" id="UP001652628"/>
    </source>
</evidence>
<dbReference type="Proteomes" id="UP001652628">
    <property type="component" value="Chromosome 2L"/>
</dbReference>
<dbReference type="SUPFAM" id="SSF56436">
    <property type="entry name" value="C-type lectin-like"/>
    <property type="match status" value="1"/>
</dbReference>
<reference evidence="2" key="1">
    <citation type="submission" date="2025-05" db="UniProtKB">
        <authorList>
            <consortium name="RefSeq"/>
        </authorList>
    </citation>
    <scope>NUCLEOTIDE SEQUENCE [LARGE SCALE GENOMIC DNA]</scope>
</reference>